<dbReference type="EMBL" id="JARKHS020005139">
    <property type="protein sequence ID" value="KAK8783826.1"/>
    <property type="molecule type" value="Genomic_DNA"/>
</dbReference>
<dbReference type="Proteomes" id="UP001321473">
    <property type="component" value="Unassembled WGS sequence"/>
</dbReference>
<proteinExistence type="predicted"/>
<accession>A0AAQ4F9T0</accession>
<dbReference type="AlphaFoldDB" id="A0AAQ4F9T0"/>
<reference evidence="1 2" key="1">
    <citation type="journal article" date="2023" name="Arcadia Sci">
        <title>De novo assembly of a long-read Amblyomma americanum tick genome.</title>
        <authorList>
            <person name="Chou S."/>
            <person name="Poskanzer K.E."/>
            <person name="Rollins M."/>
            <person name="Thuy-Boun P.S."/>
        </authorList>
    </citation>
    <scope>NUCLEOTIDE SEQUENCE [LARGE SCALE GENOMIC DNA]</scope>
    <source>
        <strain evidence="1">F_SG_1</strain>
        <tissue evidence="1">Salivary glands</tissue>
    </source>
</reference>
<gene>
    <name evidence="1" type="ORF">V5799_009804</name>
</gene>
<keyword evidence="2" id="KW-1185">Reference proteome</keyword>
<evidence type="ECO:0000313" key="1">
    <source>
        <dbReference type="EMBL" id="KAK8783826.1"/>
    </source>
</evidence>
<name>A0AAQ4F9T0_AMBAM</name>
<evidence type="ECO:0000313" key="2">
    <source>
        <dbReference type="Proteomes" id="UP001321473"/>
    </source>
</evidence>
<sequence>MTTRTTTTTTIATTTTPAGQAPPLLCSVGLTAALPSQYPPDGACDILIYTHVRVESKMLLAVDTEISYAAFRNACKLYTESTCGLSFDVRSDVDIVVIITSVLTSPNRLPCTTLPANALKSPSTLLLPMANVIMGTPGIRANFTWFLFNVHLTDLTGRCLTGGPFDRVKGFRDFYKLQWQRLNQ</sequence>
<comment type="caution">
    <text evidence="1">The sequence shown here is derived from an EMBL/GenBank/DDBJ whole genome shotgun (WGS) entry which is preliminary data.</text>
</comment>
<organism evidence="1 2">
    <name type="scientific">Amblyomma americanum</name>
    <name type="common">Lone star tick</name>
    <dbReference type="NCBI Taxonomy" id="6943"/>
    <lineage>
        <taxon>Eukaryota</taxon>
        <taxon>Metazoa</taxon>
        <taxon>Ecdysozoa</taxon>
        <taxon>Arthropoda</taxon>
        <taxon>Chelicerata</taxon>
        <taxon>Arachnida</taxon>
        <taxon>Acari</taxon>
        <taxon>Parasitiformes</taxon>
        <taxon>Ixodida</taxon>
        <taxon>Ixodoidea</taxon>
        <taxon>Ixodidae</taxon>
        <taxon>Amblyomminae</taxon>
        <taxon>Amblyomma</taxon>
    </lineage>
</organism>
<protein>
    <submittedName>
        <fullName evidence="1">Uncharacterized protein</fullName>
    </submittedName>
</protein>